<evidence type="ECO:0000313" key="2">
    <source>
        <dbReference type="Proteomes" id="UP001595847"/>
    </source>
</evidence>
<dbReference type="NCBIfam" id="TIGR02122">
    <property type="entry name" value="TRAP_TAXI"/>
    <property type="match status" value="1"/>
</dbReference>
<organism evidence="1 2">
    <name type="scientific">Nocardiopsis sediminis</name>
    <dbReference type="NCBI Taxonomy" id="1778267"/>
    <lineage>
        <taxon>Bacteria</taxon>
        <taxon>Bacillati</taxon>
        <taxon>Actinomycetota</taxon>
        <taxon>Actinomycetes</taxon>
        <taxon>Streptosporangiales</taxon>
        <taxon>Nocardiopsidaceae</taxon>
        <taxon>Nocardiopsis</taxon>
    </lineage>
</organism>
<proteinExistence type="predicted"/>
<dbReference type="Gene3D" id="3.40.190.10">
    <property type="entry name" value="Periplasmic binding protein-like II"/>
    <property type="match status" value="2"/>
</dbReference>
<dbReference type="PANTHER" id="PTHR42941:SF1">
    <property type="entry name" value="SLL1037 PROTEIN"/>
    <property type="match status" value="1"/>
</dbReference>
<comment type="caution">
    <text evidence="1">The sequence shown here is derived from an EMBL/GenBank/DDBJ whole genome shotgun (WGS) entry which is preliminary data.</text>
</comment>
<dbReference type="SUPFAM" id="SSF53850">
    <property type="entry name" value="Periplasmic binding protein-like II"/>
    <property type="match status" value="1"/>
</dbReference>
<protein>
    <submittedName>
        <fullName evidence="1">TAXI family TRAP transporter solute-binding subunit</fullName>
    </submittedName>
</protein>
<sequence>MSGHPDVARRSVLVGGMAVLAGCGGRAVPDLPELVLATGPPGAVFREIGATLARLLDRALPDTRVVARETAASADNIRLLHDGAAQVGFSSLDAAVGASGRPPEGMGALGRLYDSFLHLVVPADSPLRSYGDLDRHRVSFGADGSGTEFIMTRLADLTGLDVRETLLDQADSADALTTGDLDAMFSLTGVPTPAVAQITAAGGARLIGLRGQADRLADAYPAPYIPATIPATAYEDVPATPTVAVPNILLARSDLPDEVARIITETVFTQSAAIAADRPEAAHINVRTGIATGPVPLHPGAERWFRDRKS</sequence>
<dbReference type="Pfam" id="PF16868">
    <property type="entry name" value="NMT1_3"/>
    <property type="match status" value="1"/>
</dbReference>
<accession>A0ABV8FUJ2</accession>
<name>A0ABV8FUJ2_9ACTN</name>
<keyword evidence="2" id="KW-1185">Reference proteome</keyword>
<dbReference type="PANTHER" id="PTHR42941">
    <property type="entry name" value="SLL1037 PROTEIN"/>
    <property type="match status" value="1"/>
</dbReference>
<reference evidence="2" key="1">
    <citation type="journal article" date="2019" name="Int. J. Syst. Evol. Microbiol.">
        <title>The Global Catalogue of Microorganisms (GCM) 10K type strain sequencing project: providing services to taxonomists for standard genome sequencing and annotation.</title>
        <authorList>
            <consortium name="The Broad Institute Genomics Platform"/>
            <consortium name="The Broad Institute Genome Sequencing Center for Infectious Disease"/>
            <person name="Wu L."/>
            <person name="Ma J."/>
        </authorList>
    </citation>
    <scope>NUCLEOTIDE SEQUENCE [LARGE SCALE GENOMIC DNA]</scope>
    <source>
        <strain evidence="2">TBRC 1826</strain>
    </source>
</reference>
<dbReference type="EMBL" id="JBHSBH010000013">
    <property type="protein sequence ID" value="MFC3998370.1"/>
    <property type="molecule type" value="Genomic_DNA"/>
</dbReference>
<dbReference type="Proteomes" id="UP001595847">
    <property type="component" value="Unassembled WGS sequence"/>
</dbReference>
<evidence type="ECO:0000313" key="1">
    <source>
        <dbReference type="EMBL" id="MFC3998370.1"/>
    </source>
</evidence>
<gene>
    <name evidence="1" type="ORF">ACFOVU_20765</name>
</gene>
<dbReference type="RefSeq" id="WP_378536164.1">
    <property type="nucleotide sequence ID" value="NZ_JBHSBH010000013.1"/>
</dbReference>
<dbReference type="InterPro" id="IPR011852">
    <property type="entry name" value="TRAP_TAXI"/>
</dbReference>